<evidence type="ECO:0000256" key="1">
    <source>
        <dbReference type="SAM" id="Phobius"/>
    </source>
</evidence>
<evidence type="ECO:0000313" key="4">
    <source>
        <dbReference type="Proteomes" id="UP000494249"/>
    </source>
</evidence>
<keyword evidence="1" id="KW-1133">Transmembrane helix</keyword>
<name>A0A6J5CC51_9BURK</name>
<reference evidence="3 4" key="1">
    <citation type="submission" date="2020-04" db="EMBL/GenBank/DDBJ databases">
        <authorList>
            <person name="De Canck E."/>
        </authorList>
    </citation>
    <scope>NUCLEOTIDE SEQUENCE [LARGE SCALE GENOMIC DNA]</scope>
    <source>
        <strain evidence="3 4">LMG 22037</strain>
    </source>
</reference>
<sequence length="945" mass="101251">MATTEQKCANCEKTGLPILPVRYTVLPQTVGAKLPAGISGKGVTDVSLTAHHYGLRTLREGWLYLFYTKGARGSNYWEAYTVTEDGRLWKQPLPLATAPAIHPACAQKSIAVPMDIIAIERPEKCADVYIAFSEYPWHKDIFKMYASDAALRAQRMQRIEPAKWIAGAKDEHAAVATQQSIDAVVEYMPGFDPKLLQLPKQKVSNPNGSVNAAVLKHEATRYPLHIRQATPASASAALVKLMNGVGETKTGKHHPPMLLALWDGIGNVHELNGYRNDAAVMMTRYVQELPKEIDALQSIEAAEVAVKNGAVASKSRWRSARQAGWEAMINSPGAMDGIPSMPSPEQEAASQKNIEDAGKISPAEAKEIGEAEWPKYLDKLNKFRFQQFRGAFQAMQATVNQIQADRTADVAAWLKAPVLLATLHDYHENDIPNGTAFEGVVNEAITGLPSEEKGAQVVVDLVNNMDPTQPTSLVWRAFAFNQKQPKVEIKELLAKATAYKATRAEEIAEILEKVAKPLEKLKTFVEFREKMGEVKEHEYAVSATERAIKKIKVDRLSVTIANALFKWTGMGKVSDCAGAFLIRGALMMRVGISQTDTLGLIKESANVEPKLRAKLETGYRALRARGVKAAEAYAQTLETLASDERGLVLRAKWNAVKLTSEGAEAAAGIRIGGTLAIIELFGFGASLAKVDKSGEDYAMLVASGFSASSACLQASSKAMAAMAKDAAQTAANLKAITGYFGGASAAIGAFFDAKKGVDQTKDSKICLASLYFIKSGLGFAATAANLLTALTSSAPMIARITGGRGVVWLGKASAGIAGATARTATLATATEGGTTAAARAAAANAAGREAVGVAAGEVVVSVGERGALLMIGRVALFMAGWEVAVVITVIQVLIWYFSDNDLQSWFEKCTFGKSPNSPPWEAGKQHEEFEKALKSVGLTASEGSE</sequence>
<dbReference type="InterPro" id="IPR046864">
    <property type="entry name" value="VasX_N"/>
</dbReference>
<dbReference type="RefSeq" id="WP_035484895.1">
    <property type="nucleotide sequence ID" value="NZ_CADFGL010000046.1"/>
</dbReference>
<feature type="domain" description="Toxin VasX N-terminal region" evidence="2">
    <location>
        <begin position="8"/>
        <end position="165"/>
    </location>
</feature>
<dbReference type="Proteomes" id="UP000494249">
    <property type="component" value="Unassembled WGS sequence"/>
</dbReference>
<dbReference type="CDD" id="cd20707">
    <property type="entry name" value="MIX_III"/>
    <property type="match status" value="1"/>
</dbReference>
<dbReference type="InterPro" id="IPR048126">
    <property type="entry name" value="Toxin_VasX"/>
</dbReference>
<gene>
    <name evidence="3" type="ORF">LMG22037_05691</name>
</gene>
<organism evidence="3 4">
    <name type="scientific">Paraburkholderia phenoliruptrix</name>
    <dbReference type="NCBI Taxonomy" id="252970"/>
    <lineage>
        <taxon>Bacteria</taxon>
        <taxon>Pseudomonadati</taxon>
        <taxon>Pseudomonadota</taxon>
        <taxon>Betaproteobacteria</taxon>
        <taxon>Burkholderiales</taxon>
        <taxon>Burkholderiaceae</taxon>
        <taxon>Paraburkholderia</taxon>
    </lineage>
</organism>
<dbReference type="NCBIfam" id="NF041559">
    <property type="entry name" value="BTH_I2691_fam"/>
    <property type="match status" value="1"/>
</dbReference>
<keyword evidence="1" id="KW-0812">Transmembrane</keyword>
<evidence type="ECO:0000313" key="3">
    <source>
        <dbReference type="EMBL" id="CAB3732296.1"/>
    </source>
</evidence>
<dbReference type="AlphaFoldDB" id="A0A6J5CC51"/>
<dbReference type="EMBL" id="CADIKB010000044">
    <property type="protein sequence ID" value="CAB3732296.1"/>
    <property type="molecule type" value="Genomic_DNA"/>
</dbReference>
<protein>
    <recommendedName>
        <fullName evidence="2">Toxin VasX N-terminal region domain-containing protein</fullName>
    </recommendedName>
</protein>
<proteinExistence type="predicted"/>
<keyword evidence="1" id="KW-0472">Membrane</keyword>
<dbReference type="Pfam" id="PF20249">
    <property type="entry name" value="VasX_N"/>
    <property type="match status" value="1"/>
</dbReference>
<feature type="transmembrane region" description="Helical" evidence="1">
    <location>
        <begin position="874"/>
        <end position="897"/>
    </location>
</feature>
<accession>A0A6J5CC51</accession>
<evidence type="ECO:0000259" key="2">
    <source>
        <dbReference type="Pfam" id="PF20249"/>
    </source>
</evidence>